<dbReference type="EMBL" id="CAJNOO010001872">
    <property type="protein sequence ID" value="CAF1209193.1"/>
    <property type="molecule type" value="Genomic_DNA"/>
</dbReference>
<gene>
    <name evidence="1" type="ORF">RFH988_LOCUS25031</name>
</gene>
<comment type="caution">
    <text evidence="1">The sequence shown here is derived from an EMBL/GenBank/DDBJ whole genome shotgun (WGS) entry which is preliminary data.</text>
</comment>
<dbReference type="AlphaFoldDB" id="A0A814XBZ1"/>
<dbReference type="Proteomes" id="UP000663882">
    <property type="component" value="Unassembled WGS sequence"/>
</dbReference>
<proteinExistence type="predicted"/>
<protein>
    <submittedName>
        <fullName evidence="1">Uncharacterized protein</fullName>
    </submittedName>
</protein>
<evidence type="ECO:0000313" key="1">
    <source>
        <dbReference type="EMBL" id="CAF1209193.1"/>
    </source>
</evidence>
<organism evidence="1 2">
    <name type="scientific">Rotaria sordida</name>
    <dbReference type="NCBI Taxonomy" id="392033"/>
    <lineage>
        <taxon>Eukaryota</taxon>
        <taxon>Metazoa</taxon>
        <taxon>Spiralia</taxon>
        <taxon>Gnathifera</taxon>
        <taxon>Rotifera</taxon>
        <taxon>Eurotatoria</taxon>
        <taxon>Bdelloidea</taxon>
        <taxon>Philodinida</taxon>
        <taxon>Philodinidae</taxon>
        <taxon>Rotaria</taxon>
    </lineage>
</organism>
<reference evidence="1" key="1">
    <citation type="submission" date="2021-02" db="EMBL/GenBank/DDBJ databases">
        <authorList>
            <person name="Nowell W R."/>
        </authorList>
    </citation>
    <scope>NUCLEOTIDE SEQUENCE</scope>
</reference>
<accession>A0A814XBZ1</accession>
<evidence type="ECO:0000313" key="2">
    <source>
        <dbReference type="Proteomes" id="UP000663882"/>
    </source>
</evidence>
<sequence>MSLQEISPELISSSSLKNYSQQSSRTLKSLTHAGGYFMIIILRNSQNTTNETTSSNNVNSYSSTAISMMTTISAIYDVGKGGVSGDPPCSSYTVISDPSRNIARSGIGGSCDNGPLFNTSIGGRWIRFMGTGGTIIPMASPGTNHCGAYLAGWSNGTLPSIIGTIVSGDIAGEYKLIVKQI</sequence>
<name>A0A814XBZ1_9BILA</name>
<dbReference type="OrthoDB" id="2015116at2759"/>